<keyword evidence="2" id="KW-1185">Reference proteome</keyword>
<organism evidence="1 2">
    <name type="scientific">Aspergillus aculeatinus CBS 121060</name>
    <dbReference type="NCBI Taxonomy" id="1448322"/>
    <lineage>
        <taxon>Eukaryota</taxon>
        <taxon>Fungi</taxon>
        <taxon>Dikarya</taxon>
        <taxon>Ascomycota</taxon>
        <taxon>Pezizomycotina</taxon>
        <taxon>Eurotiomycetes</taxon>
        <taxon>Eurotiomycetidae</taxon>
        <taxon>Eurotiales</taxon>
        <taxon>Aspergillaceae</taxon>
        <taxon>Aspergillus</taxon>
        <taxon>Aspergillus subgen. Circumdati</taxon>
    </lineage>
</organism>
<evidence type="ECO:0000313" key="1">
    <source>
        <dbReference type="EMBL" id="RAH65585.1"/>
    </source>
</evidence>
<dbReference type="Proteomes" id="UP000249661">
    <property type="component" value="Unassembled WGS sequence"/>
</dbReference>
<reference evidence="1" key="1">
    <citation type="submission" date="2018-02" db="EMBL/GenBank/DDBJ databases">
        <title>The genomes of Aspergillus section Nigri reveals drivers in fungal speciation.</title>
        <authorList>
            <consortium name="DOE Joint Genome Institute"/>
            <person name="Vesth T.C."/>
            <person name="Nybo J."/>
            <person name="Theobald S."/>
            <person name="Brandl J."/>
            <person name="Frisvad J.C."/>
            <person name="Nielsen K.F."/>
            <person name="Lyhne E.K."/>
            <person name="Kogle M.E."/>
            <person name="Kuo A."/>
            <person name="Riley R."/>
            <person name="Clum A."/>
            <person name="Nolan M."/>
            <person name="Lipzen A."/>
            <person name="Salamov A."/>
            <person name="Henrissat B."/>
            <person name="Wiebenga A."/>
            <person name="De vries R.P."/>
            <person name="Grigoriev I.V."/>
            <person name="Mortensen U.H."/>
            <person name="Andersen M.R."/>
            <person name="Baker S.E."/>
        </authorList>
    </citation>
    <scope>NUCLEOTIDE SEQUENCE</scope>
    <source>
        <strain evidence="1">CBS 121060</strain>
    </source>
</reference>
<dbReference type="EMBL" id="KZ824993">
    <property type="protein sequence ID" value="RAH65585.1"/>
    <property type="molecule type" value="Genomic_DNA"/>
</dbReference>
<accession>A0ACD1GW72</accession>
<proteinExistence type="predicted"/>
<name>A0ACD1GW72_9EURO</name>
<evidence type="ECO:0000313" key="2">
    <source>
        <dbReference type="Proteomes" id="UP000249661"/>
    </source>
</evidence>
<sequence length="100" mass="10861">MKDPALTTTVCSASCGQTLARSHDHVVAQCNVDALIAEKFPVLWVIDSICVGWNETCMKNADGAYCNDVIDSWDVASPDTCGDCWILTLSPAIKALWAWL</sequence>
<protein>
    <submittedName>
        <fullName evidence="1">Uncharacterized protein</fullName>
    </submittedName>
</protein>
<gene>
    <name evidence="1" type="ORF">BO66DRAFT_474861</name>
</gene>